<proteinExistence type="predicted"/>
<dbReference type="Pfam" id="PF12224">
    <property type="entry name" value="Amidoligase_2"/>
    <property type="match status" value="1"/>
</dbReference>
<protein>
    <recommendedName>
        <fullName evidence="3">Amidoligase enzyme</fullName>
    </recommendedName>
</protein>
<accession>A0A1D9PX21</accession>
<dbReference type="OrthoDB" id="412402at2759"/>
<sequence length="387" mass="44601">MASPRNPADTSPEPEFRLTFGVEIEFILATVDEGKENPNPRDPREVNEKILSDNDSINYDICRKLKEAGIPATVQEIDHKDSTDSLDITATNWLLKTDVTVGLSDPDDKDKRYIEFSLEMSSPPYYYDEASQKAVETVLKVIRKNYLVRVDKTTGLHVHVGNSYHGLQWRVLRNLMAIAWTYERQLLLILPEERVANRYCQPLRESTLGLRHPELTRLEFLNRILSFINNRQVISELIGTEVKTRLGFNIRNLKTPFSDHAPERTIEFRQHPGSFEPKDILHWIHICVKMVEKACFIKGEELFNRLRTDVEKPIGFGEDDVSTIDYLVWLGCPAQAYYYGEGMIANKAQIEKRIKEEAKRDAMDLEMYREEGHVDVQGRLSVGMSGK</sequence>
<reference evidence="2" key="1">
    <citation type="journal article" date="2017" name="Genome Biol. Evol.">
        <title>The complete genome sequence of the phytopathogenic fungus Sclerotinia sclerotiorum reveals insights into the genome architecture of broad host range pathogens.</title>
        <authorList>
            <person name="Derbyshire M."/>
            <person name="Denton-Giles M."/>
            <person name="Hegedus D."/>
            <person name="Seifbarghy S."/>
            <person name="Rollins J."/>
            <person name="van Kan J."/>
            <person name="Seidl M.F."/>
            <person name="Faino L."/>
            <person name="Mbengue M."/>
            <person name="Navaud O."/>
            <person name="Raffaele S."/>
            <person name="Hammond-Kosack K."/>
            <person name="Heard S."/>
            <person name="Oliver R."/>
        </authorList>
    </citation>
    <scope>NUCLEOTIDE SEQUENCE [LARGE SCALE GENOMIC DNA]</scope>
    <source>
        <strain evidence="2">ATCC 18683 / 1980 / Ss-1</strain>
    </source>
</reference>
<dbReference type="InterPro" id="IPR022025">
    <property type="entry name" value="Amidoligase_2"/>
</dbReference>
<dbReference type="PANTHER" id="PTHR36847:SF1">
    <property type="entry name" value="AMIDOLIGASE ENZYME"/>
    <property type="match status" value="1"/>
</dbReference>
<organism evidence="1 2">
    <name type="scientific">Sclerotinia sclerotiorum (strain ATCC 18683 / 1980 / Ss-1)</name>
    <name type="common">White mold</name>
    <name type="synonym">Whetzelinia sclerotiorum</name>
    <dbReference type="NCBI Taxonomy" id="665079"/>
    <lineage>
        <taxon>Eukaryota</taxon>
        <taxon>Fungi</taxon>
        <taxon>Dikarya</taxon>
        <taxon>Ascomycota</taxon>
        <taxon>Pezizomycotina</taxon>
        <taxon>Leotiomycetes</taxon>
        <taxon>Helotiales</taxon>
        <taxon>Sclerotiniaceae</taxon>
        <taxon>Sclerotinia</taxon>
    </lineage>
</organism>
<dbReference type="AlphaFoldDB" id="A0A1D9PX21"/>
<evidence type="ECO:0008006" key="3">
    <source>
        <dbReference type="Google" id="ProtNLM"/>
    </source>
</evidence>
<dbReference type="VEuPathDB" id="FungiDB:sscle_02g019190"/>
<dbReference type="PANTHER" id="PTHR36847">
    <property type="entry name" value="AMIDOLIGASE ENZYME"/>
    <property type="match status" value="1"/>
</dbReference>
<name>A0A1D9PX21_SCLS1</name>
<dbReference type="Proteomes" id="UP000177798">
    <property type="component" value="Chromosome 2"/>
</dbReference>
<dbReference type="EMBL" id="CP017815">
    <property type="protein sequence ID" value="APA07149.1"/>
    <property type="molecule type" value="Genomic_DNA"/>
</dbReference>
<evidence type="ECO:0000313" key="1">
    <source>
        <dbReference type="EMBL" id="APA07149.1"/>
    </source>
</evidence>
<evidence type="ECO:0000313" key="2">
    <source>
        <dbReference type="Proteomes" id="UP000177798"/>
    </source>
</evidence>
<gene>
    <name evidence="1" type="ORF">sscle_02g019190</name>
</gene>